<dbReference type="Gene3D" id="3.50.30.50">
    <property type="entry name" value="Putative cyclase"/>
    <property type="match status" value="1"/>
</dbReference>
<organism evidence="1 2">
    <name type="scientific">Marinactinospora thermotolerans DSM 45154</name>
    <dbReference type="NCBI Taxonomy" id="1122192"/>
    <lineage>
        <taxon>Bacteria</taxon>
        <taxon>Bacillati</taxon>
        <taxon>Actinomycetota</taxon>
        <taxon>Actinomycetes</taxon>
        <taxon>Streptosporangiales</taxon>
        <taxon>Nocardiopsidaceae</taxon>
        <taxon>Marinactinospora</taxon>
    </lineage>
</organism>
<dbReference type="EMBL" id="FUWS01000010">
    <property type="protein sequence ID" value="SKA28898.1"/>
    <property type="molecule type" value="Genomic_DNA"/>
</dbReference>
<dbReference type="InterPro" id="IPR037175">
    <property type="entry name" value="KFase_sf"/>
</dbReference>
<dbReference type="Proteomes" id="UP000190637">
    <property type="component" value="Unassembled WGS sequence"/>
</dbReference>
<dbReference type="Pfam" id="PF04199">
    <property type="entry name" value="Cyclase"/>
    <property type="match status" value="1"/>
</dbReference>
<dbReference type="SUPFAM" id="SSF102198">
    <property type="entry name" value="Putative cyclase"/>
    <property type="match status" value="1"/>
</dbReference>
<dbReference type="OrthoDB" id="7067800at2"/>
<dbReference type="PANTHER" id="PTHR31118:SF12">
    <property type="entry name" value="CYCLASE-LIKE PROTEIN 2"/>
    <property type="match status" value="1"/>
</dbReference>
<dbReference type="RefSeq" id="WP_078762891.1">
    <property type="nucleotide sequence ID" value="NZ_FUWS01000010.1"/>
</dbReference>
<name>A0A1T4SLX3_9ACTN</name>
<dbReference type="GO" id="GO:0019441">
    <property type="term" value="P:L-tryptophan catabolic process to kynurenine"/>
    <property type="evidence" value="ECO:0007669"/>
    <property type="project" value="InterPro"/>
</dbReference>
<keyword evidence="2" id="KW-1185">Reference proteome</keyword>
<reference evidence="1 2" key="1">
    <citation type="submission" date="2017-02" db="EMBL/GenBank/DDBJ databases">
        <authorList>
            <person name="Peterson S.W."/>
        </authorList>
    </citation>
    <scope>NUCLEOTIDE SEQUENCE [LARGE SCALE GENOMIC DNA]</scope>
    <source>
        <strain evidence="1 2">DSM 45154</strain>
    </source>
</reference>
<dbReference type="STRING" id="1122192.SAMN02745673_03623"/>
<dbReference type="PANTHER" id="PTHR31118">
    <property type="entry name" value="CYCLASE-LIKE PROTEIN 2"/>
    <property type="match status" value="1"/>
</dbReference>
<dbReference type="InterPro" id="IPR007325">
    <property type="entry name" value="KFase/CYL"/>
</dbReference>
<dbReference type="AlphaFoldDB" id="A0A1T4SLX3"/>
<proteinExistence type="predicted"/>
<evidence type="ECO:0000313" key="2">
    <source>
        <dbReference type="Proteomes" id="UP000190637"/>
    </source>
</evidence>
<protein>
    <submittedName>
        <fullName evidence="1">Kynurenine formamidase</fullName>
    </submittedName>
</protein>
<dbReference type="GO" id="GO:0004061">
    <property type="term" value="F:arylformamidase activity"/>
    <property type="evidence" value="ECO:0007669"/>
    <property type="project" value="InterPro"/>
</dbReference>
<evidence type="ECO:0000313" key="1">
    <source>
        <dbReference type="EMBL" id="SKA28898.1"/>
    </source>
</evidence>
<accession>A0A1T4SLX3</accession>
<sequence length="222" mass="23482">MRVTHVVDLSHPVGPQTQVYPGDPVPSLTPVATLADDGYNLAHVSMGTQSGTHADAPFHFFDAGARIDELALDLFVGPAVVIDVSGRRDRSSIDWADISAQATGVGPGKVVLLRTGWARHYGKPRYFDHPYLSGEAAARLVAAGVRTIGIDAPNPDETPREGTAGGDWPVHRTVLGAGGVLIENLRGLEEIDFPDPLFSAVPVRLAGADGAPVRAMAMRVRP</sequence>
<gene>
    <name evidence="1" type="ORF">SAMN02745673_03623</name>
</gene>